<feature type="domain" description="Radical SAM C-terminal extension" evidence="1">
    <location>
        <begin position="42"/>
        <end position="122"/>
    </location>
</feature>
<protein>
    <recommendedName>
        <fullName evidence="1">Radical SAM C-terminal extension domain-containing protein</fullName>
    </recommendedName>
</protein>
<dbReference type="SUPFAM" id="SSF102114">
    <property type="entry name" value="Radical SAM enzymes"/>
    <property type="match status" value="1"/>
</dbReference>
<gene>
    <name evidence="2" type="ORF">SDC9_181016</name>
</gene>
<accession>A0A645H3C7</accession>
<evidence type="ECO:0000313" key="2">
    <source>
        <dbReference type="EMBL" id="MPN33528.1"/>
    </source>
</evidence>
<evidence type="ECO:0000259" key="1">
    <source>
        <dbReference type="Pfam" id="PF16199"/>
    </source>
</evidence>
<dbReference type="InterPro" id="IPR032432">
    <property type="entry name" value="Radical_SAM_C"/>
</dbReference>
<proteinExistence type="predicted"/>
<dbReference type="AlphaFoldDB" id="A0A645H3C7"/>
<dbReference type="Pfam" id="PF16199">
    <property type="entry name" value="Radical_SAM_C"/>
    <property type="match status" value="1"/>
</dbReference>
<organism evidence="2">
    <name type="scientific">bioreactor metagenome</name>
    <dbReference type="NCBI Taxonomy" id="1076179"/>
    <lineage>
        <taxon>unclassified sequences</taxon>
        <taxon>metagenomes</taxon>
        <taxon>ecological metagenomes</taxon>
    </lineage>
</organism>
<reference evidence="2" key="1">
    <citation type="submission" date="2019-08" db="EMBL/GenBank/DDBJ databases">
        <authorList>
            <person name="Kucharzyk K."/>
            <person name="Murdoch R.W."/>
            <person name="Higgins S."/>
            <person name="Loffler F."/>
        </authorList>
    </citation>
    <scope>NUCLEOTIDE SEQUENCE</scope>
</reference>
<name>A0A645H3C7_9ZZZZ</name>
<dbReference type="InterPro" id="IPR058240">
    <property type="entry name" value="rSAM_sf"/>
</dbReference>
<dbReference type="EMBL" id="VSSQ01086073">
    <property type="protein sequence ID" value="MPN33528.1"/>
    <property type="molecule type" value="Genomic_DNA"/>
</dbReference>
<sequence length="146" mass="16842">MQRINKYGLESCTHVILNLPGSDRLDVVETAKVLSAMKTTEAKIHALYIIKGTSMAEEYLAGKLQLVSMEEYIERVILFLEYLDKGIVVQRLIGRAPESHTEFSNWGEKWWEIKGKIDRILEERDGYQGRLCDYLNGKALKKHEII</sequence>
<comment type="caution">
    <text evidence="2">The sequence shown here is derived from an EMBL/GenBank/DDBJ whole genome shotgun (WGS) entry which is preliminary data.</text>
</comment>